<comment type="caution">
    <text evidence="9">The sequence shown here is derived from an EMBL/GenBank/DDBJ whole genome shotgun (WGS) entry which is preliminary data.</text>
</comment>
<dbReference type="InterPro" id="IPR023090">
    <property type="entry name" value="UPF0702_alpha/beta_dom_sf"/>
</dbReference>
<feature type="transmembrane region" description="Helical" evidence="7">
    <location>
        <begin position="70"/>
        <end position="92"/>
    </location>
</feature>
<dbReference type="Proteomes" id="UP000576152">
    <property type="component" value="Unassembled WGS sequence"/>
</dbReference>
<evidence type="ECO:0000256" key="2">
    <source>
        <dbReference type="ARBA" id="ARBA00006448"/>
    </source>
</evidence>
<keyword evidence="5 7" id="KW-1133">Transmembrane helix</keyword>
<feature type="domain" description="YetF C-terminal" evidence="8">
    <location>
        <begin position="93"/>
        <end position="159"/>
    </location>
</feature>
<accession>A0ABR6HSW0</accession>
<organism evidence="9 10">
    <name type="scientific">Limimaricola variabilis</name>
    <dbReference type="NCBI Taxonomy" id="1492771"/>
    <lineage>
        <taxon>Bacteria</taxon>
        <taxon>Pseudomonadati</taxon>
        <taxon>Pseudomonadota</taxon>
        <taxon>Alphaproteobacteria</taxon>
        <taxon>Rhodobacterales</taxon>
        <taxon>Paracoccaceae</taxon>
        <taxon>Limimaricola</taxon>
    </lineage>
</organism>
<reference evidence="9 10" key="1">
    <citation type="submission" date="2020-08" db="EMBL/GenBank/DDBJ databases">
        <title>Genomic Encyclopedia of Type Strains, Phase III (KMG-III): the genomes of soil and plant-associated and newly described type strains.</title>
        <authorList>
            <person name="Whitman W."/>
        </authorList>
    </citation>
    <scope>NUCLEOTIDE SEQUENCE [LARGE SCALE GENOMIC DNA]</scope>
    <source>
        <strain evidence="9 10">CECT 8572</strain>
    </source>
</reference>
<evidence type="ECO:0000313" key="10">
    <source>
        <dbReference type="Proteomes" id="UP000576152"/>
    </source>
</evidence>
<dbReference type="PANTHER" id="PTHR34582">
    <property type="entry name" value="UPF0702 TRANSMEMBRANE PROTEIN YCAP"/>
    <property type="match status" value="1"/>
</dbReference>
<evidence type="ECO:0000256" key="1">
    <source>
        <dbReference type="ARBA" id="ARBA00004651"/>
    </source>
</evidence>
<comment type="similarity">
    <text evidence="2">Belongs to the UPF0702 family.</text>
</comment>
<dbReference type="EMBL" id="JACIBX010000018">
    <property type="protein sequence ID" value="MBB3713646.1"/>
    <property type="molecule type" value="Genomic_DNA"/>
</dbReference>
<keyword evidence="3" id="KW-1003">Cell membrane</keyword>
<evidence type="ECO:0000256" key="3">
    <source>
        <dbReference type="ARBA" id="ARBA00022475"/>
    </source>
</evidence>
<gene>
    <name evidence="9" type="ORF">FHS00_003251</name>
</gene>
<proteinExistence type="inferred from homology"/>
<evidence type="ECO:0000256" key="4">
    <source>
        <dbReference type="ARBA" id="ARBA00022692"/>
    </source>
</evidence>
<dbReference type="InterPro" id="IPR007353">
    <property type="entry name" value="DUF421"/>
</dbReference>
<comment type="subcellular location">
    <subcellularLocation>
        <location evidence="1">Cell membrane</location>
        <topology evidence="1">Multi-pass membrane protein</topology>
    </subcellularLocation>
</comment>
<evidence type="ECO:0000256" key="7">
    <source>
        <dbReference type="SAM" id="Phobius"/>
    </source>
</evidence>
<evidence type="ECO:0000256" key="6">
    <source>
        <dbReference type="ARBA" id="ARBA00023136"/>
    </source>
</evidence>
<name>A0ABR6HSW0_9RHOB</name>
<keyword evidence="10" id="KW-1185">Reference proteome</keyword>
<keyword evidence="4 7" id="KW-0812">Transmembrane</keyword>
<sequence>MDLTNLLGDASSDLTALQVGLRAILVFLFAVALFRLLPRKSLADTTVIDLVLTLLIGSSLSRALTGNAAIGPTFVACIVLAALWIGMGMLAMRSDWASRLLKGRPLEIIRDGKVDEAALRRAHMGRRDLEQKIRGQGYRRVEDVPLAYIERNGSVSVVSRE</sequence>
<dbReference type="RefSeq" id="WP_183475124.1">
    <property type="nucleotide sequence ID" value="NZ_JACIBX010000018.1"/>
</dbReference>
<keyword evidence="6 7" id="KW-0472">Membrane</keyword>
<dbReference type="PANTHER" id="PTHR34582:SF6">
    <property type="entry name" value="UPF0702 TRANSMEMBRANE PROTEIN YCAP"/>
    <property type="match status" value="1"/>
</dbReference>
<dbReference type="Gene3D" id="3.30.240.20">
    <property type="entry name" value="bsu07140 like domains"/>
    <property type="match status" value="1"/>
</dbReference>
<protein>
    <submittedName>
        <fullName evidence="9">Uncharacterized membrane protein YcaP (DUF421 family)</fullName>
    </submittedName>
</protein>
<evidence type="ECO:0000256" key="5">
    <source>
        <dbReference type="ARBA" id="ARBA00022989"/>
    </source>
</evidence>
<feature type="transmembrane region" description="Helical" evidence="7">
    <location>
        <begin position="15"/>
        <end position="34"/>
    </location>
</feature>
<evidence type="ECO:0000313" key="9">
    <source>
        <dbReference type="EMBL" id="MBB3713646.1"/>
    </source>
</evidence>
<dbReference type="Pfam" id="PF04239">
    <property type="entry name" value="DUF421"/>
    <property type="match status" value="1"/>
</dbReference>
<evidence type="ECO:0000259" key="8">
    <source>
        <dbReference type="Pfam" id="PF04239"/>
    </source>
</evidence>